<evidence type="ECO:0000256" key="2">
    <source>
        <dbReference type="SAM" id="MobiDB-lite"/>
    </source>
</evidence>
<feature type="domain" description="AMP-dependent synthetase/ligase" evidence="3">
    <location>
        <begin position="67"/>
        <end position="234"/>
    </location>
</feature>
<reference evidence="4" key="1">
    <citation type="submission" date="2021-06" db="EMBL/GenBank/DDBJ databases">
        <authorList>
            <person name="Criscuolo A."/>
        </authorList>
    </citation>
    <scope>NUCLEOTIDE SEQUENCE</scope>
    <source>
        <strain evidence="4">CIP111600</strain>
    </source>
</reference>
<organism evidence="4 5">
    <name type="scientific">Paenibacillus solanacearum</name>
    <dbReference type="NCBI Taxonomy" id="2048548"/>
    <lineage>
        <taxon>Bacteria</taxon>
        <taxon>Bacillati</taxon>
        <taxon>Bacillota</taxon>
        <taxon>Bacilli</taxon>
        <taxon>Bacillales</taxon>
        <taxon>Paenibacillaceae</taxon>
        <taxon>Paenibacillus</taxon>
    </lineage>
</organism>
<keyword evidence="5" id="KW-1185">Reference proteome</keyword>
<evidence type="ECO:0000259" key="3">
    <source>
        <dbReference type="Pfam" id="PF00501"/>
    </source>
</evidence>
<dbReference type="Pfam" id="PF00501">
    <property type="entry name" value="AMP-binding"/>
    <property type="match status" value="1"/>
</dbReference>
<feature type="repeat" description="TPR" evidence="1">
    <location>
        <begin position="540"/>
        <end position="573"/>
    </location>
</feature>
<dbReference type="PANTHER" id="PTHR43845">
    <property type="entry name" value="BLR5969 PROTEIN"/>
    <property type="match status" value="1"/>
</dbReference>
<sequence length="592" mass="64518">MVDNGKGREAKFKNLLARLAGSPLYRQKLSGYELAGAGLDHIPALPFTTKEDLRKAGTFGHLAVEMKDIAHYHESTGTTGEPSASWFTREDLAAGGRQLKDCGARLTADDLVLVRFPYALALPAFLMEQAAWQTGAGIVPASSRTTVTPYPKVLDLMKRLRVTVLAGLPREMELLAETARLRGMAAHQDFPSLRAICVAGELLGEKRREHIQRLWGVPVFNMYGSTETANIATMCEYGAMHIVEDDFFVEVLREDGSGPAASGEKGFAAITTLSHQGSPLLRYFNEDMISVEHSPCACGRTGGKMTHYGRSKDRIRFGRTVLDAWDIQEAVYSLSPVPDAWKVIEQENGLHALLDSHDAGSWLADELAGVLSSRLHVPVTVQIVTDASLLDRAVLANNAPSTKPVYIERQPGSVSRPDASASLQYLLRLGQRKLADGEFALARDLFQQAVTADARSAEAHAWLAAAYGRLIEAGSMPVKLRLLPLLEQHVSLALELDPSQAMARRVNGSRLLYTPESLGGDPAAAAAEFRYCIDRNVDDADVWVSLGECYMKLGKPERALDAWKEALSREPGNGRARELLAEASEGNGEMEA</sequence>
<evidence type="ECO:0000313" key="4">
    <source>
        <dbReference type="EMBL" id="CAG7650248.1"/>
    </source>
</evidence>
<dbReference type="PROSITE" id="PS50293">
    <property type="entry name" value="TPR_REGION"/>
    <property type="match status" value="1"/>
</dbReference>
<dbReference type="InterPro" id="IPR000873">
    <property type="entry name" value="AMP-dep_synth/lig_dom"/>
</dbReference>
<dbReference type="PANTHER" id="PTHR43845:SF1">
    <property type="entry name" value="BLR5969 PROTEIN"/>
    <property type="match status" value="1"/>
</dbReference>
<gene>
    <name evidence="4" type="ORF">PAESOLCIP111_06039</name>
</gene>
<proteinExistence type="predicted"/>
<evidence type="ECO:0000313" key="5">
    <source>
        <dbReference type="Proteomes" id="UP000693672"/>
    </source>
</evidence>
<keyword evidence="1" id="KW-0802">TPR repeat</keyword>
<name>A0A916K8P7_9BACL</name>
<evidence type="ECO:0000256" key="1">
    <source>
        <dbReference type="PROSITE-ProRule" id="PRU00339"/>
    </source>
</evidence>
<dbReference type="InterPro" id="IPR019734">
    <property type="entry name" value="TPR_rpt"/>
</dbReference>
<dbReference type="Proteomes" id="UP000693672">
    <property type="component" value="Unassembled WGS sequence"/>
</dbReference>
<dbReference type="PROSITE" id="PS50005">
    <property type="entry name" value="TPR"/>
    <property type="match status" value="1"/>
</dbReference>
<dbReference type="AlphaFoldDB" id="A0A916K8P7"/>
<feature type="region of interest" description="Disordered" evidence="2">
    <location>
        <begin position="571"/>
        <end position="592"/>
    </location>
</feature>
<protein>
    <recommendedName>
        <fullName evidence="3">AMP-dependent synthetase/ligase domain-containing protein</fullName>
    </recommendedName>
</protein>
<dbReference type="EMBL" id="CAJVAS010000052">
    <property type="protein sequence ID" value="CAG7650248.1"/>
    <property type="molecule type" value="Genomic_DNA"/>
</dbReference>
<comment type="caution">
    <text evidence="4">The sequence shown here is derived from an EMBL/GenBank/DDBJ whole genome shotgun (WGS) entry which is preliminary data.</text>
</comment>
<accession>A0A916K8P7</accession>
<dbReference type="RefSeq" id="WP_218095720.1">
    <property type="nucleotide sequence ID" value="NZ_CAJVAS010000052.1"/>
</dbReference>
<dbReference type="SMART" id="SM00028">
    <property type="entry name" value="TPR"/>
    <property type="match status" value="2"/>
</dbReference>
<dbReference type="Pfam" id="PF00515">
    <property type="entry name" value="TPR_1"/>
    <property type="match status" value="1"/>
</dbReference>